<dbReference type="SUPFAM" id="SSF51569">
    <property type="entry name" value="Aldolase"/>
    <property type="match status" value="1"/>
</dbReference>
<gene>
    <name evidence="2" type="ORF">U7230_06690</name>
</gene>
<dbReference type="CDD" id="cd00947">
    <property type="entry name" value="TBP_aldolase_IIB"/>
    <property type="match status" value="1"/>
</dbReference>
<comment type="cofactor">
    <cofactor evidence="1">
        <name>Zn(2+)</name>
        <dbReference type="ChEBI" id="CHEBI:29105"/>
    </cofactor>
</comment>
<dbReference type="PANTHER" id="PTHR30304">
    <property type="entry name" value="D-TAGATOSE-1,6-BISPHOSPHATE ALDOLASE"/>
    <property type="match status" value="1"/>
</dbReference>
<sequence length="285" mass="30228">MPLVGLSELLRPAREAGYGIAAFNVFNVESVRAVIDAAEAEEAPVILMTGANDLAATGEAYLGELAVRAAERARVPVCVHLDHSKSFDLVMRCIRMGYTSVMIDGSHLPFDENVALTRRVVEAAHAAGVDVEAELGQVLRGKHTMVDRQSQLTDPDAAAQLVRQTGVDALAVAIGTAHGLYDIPPQLDFARLERIAALCDVPLVMHGGTGTPDDAIQRAIALGMVKVNVGTQLRKDFIEAFVSAAGSSGVDVRKPLAAAREAMQRTAADRMRVFGAAGRAVRPRG</sequence>
<dbReference type="InterPro" id="IPR000771">
    <property type="entry name" value="FBA_II"/>
</dbReference>
<dbReference type="InterPro" id="IPR050246">
    <property type="entry name" value="Class_II_FBP_aldolase"/>
</dbReference>
<keyword evidence="3" id="KW-1185">Reference proteome</keyword>
<evidence type="ECO:0000256" key="1">
    <source>
        <dbReference type="ARBA" id="ARBA00001947"/>
    </source>
</evidence>
<dbReference type="Gene3D" id="3.20.20.70">
    <property type="entry name" value="Aldolase class I"/>
    <property type="match status" value="1"/>
</dbReference>
<name>A0ABZ1C1M7_9FIRM</name>
<dbReference type="RefSeq" id="WP_324717954.1">
    <property type="nucleotide sequence ID" value="NZ_CP141615.1"/>
</dbReference>
<dbReference type="PIRSF" id="PIRSF001359">
    <property type="entry name" value="F_bP_aldolase_II"/>
    <property type="match status" value="1"/>
</dbReference>
<organism evidence="2 3">
    <name type="scientific">Carboxydichorda subterranea</name>
    <dbReference type="NCBI Taxonomy" id="3109565"/>
    <lineage>
        <taxon>Bacteria</taxon>
        <taxon>Bacillati</taxon>
        <taxon>Bacillota</taxon>
        <taxon>Limnochordia</taxon>
        <taxon>Limnochordales</taxon>
        <taxon>Geochordaceae</taxon>
        <taxon>Carboxydichorda</taxon>
    </lineage>
</organism>
<dbReference type="PANTHER" id="PTHR30304:SF0">
    <property type="entry name" value="D-TAGATOSE-1,6-BISPHOSPHATE ALDOLASE SUBUNIT GATY-RELATED"/>
    <property type="match status" value="1"/>
</dbReference>
<reference evidence="2 3" key="1">
    <citation type="journal article" date="2024" name="Front. Microbiol.">
        <title>Novel thermophilic genera Geochorda gen. nov. and Carboxydochorda gen. nov. from the deep terrestrial subsurface reveal the ecophysiological diversity in the class Limnochordia.</title>
        <authorList>
            <person name="Karnachuk O.V."/>
            <person name="Lukina A.P."/>
            <person name="Avakyan M.R."/>
            <person name="Kadnikov V.V."/>
            <person name="Begmatov S."/>
            <person name="Beletsky A.V."/>
            <person name="Vlasova K.G."/>
            <person name="Novikov A.A."/>
            <person name="Shcherbakova V.A."/>
            <person name="Mardanov A.V."/>
            <person name="Ravin N.V."/>
        </authorList>
    </citation>
    <scope>NUCLEOTIDE SEQUENCE [LARGE SCALE GENOMIC DNA]</scope>
    <source>
        <strain evidence="2 3">L945</strain>
    </source>
</reference>
<accession>A0ABZ1C1M7</accession>
<dbReference type="Pfam" id="PF01116">
    <property type="entry name" value="F_bP_aldolase"/>
    <property type="match status" value="1"/>
</dbReference>
<protein>
    <submittedName>
        <fullName evidence="2">Class II fructose-bisphosphate aldolase</fullName>
    </submittedName>
</protein>
<evidence type="ECO:0000313" key="3">
    <source>
        <dbReference type="Proteomes" id="UP001332192"/>
    </source>
</evidence>
<dbReference type="Proteomes" id="UP001332192">
    <property type="component" value="Chromosome"/>
</dbReference>
<dbReference type="NCBIfam" id="TIGR00167">
    <property type="entry name" value="cbbA"/>
    <property type="match status" value="1"/>
</dbReference>
<dbReference type="EMBL" id="CP141615">
    <property type="protein sequence ID" value="WRP18681.1"/>
    <property type="molecule type" value="Genomic_DNA"/>
</dbReference>
<dbReference type="InterPro" id="IPR013785">
    <property type="entry name" value="Aldolase_TIM"/>
</dbReference>
<evidence type="ECO:0000313" key="2">
    <source>
        <dbReference type="EMBL" id="WRP18681.1"/>
    </source>
</evidence>
<proteinExistence type="predicted"/>